<dbReference type="Proteomes" id="UP000253823">
    <property type="component" value="Unassembled WGS sequence"/>
</dbReference>
<evidence type="ECO:0000259" key="1">
    <source>
        <dbReference type="Pfam" id="PF18228"/>
    </source>
</evidence>
<dbReference type="InterPro" id="IPR053755">
    <property type="entry name" value="CDI_immunity_sf"/>
</dbReference>
<organism evidence="2 3">
    <name type="scientific">Haemophilus parainfluenzae</name>
    <dbReference type="NCBI Taxonomy" id="729"/>
    <lineage>
        <taxon>Bacteria</taxon>
        <taxon>Pseudomonadati</taxon>
        <taxon>Pseudomonadota</taxon>
        <taxon>Gammaproteobacteria</taxon>
        <taxon>Pasteurellales</taxon>
        <taxon>Pasteurellaceae</taxon>
        <taxon>Haemophilus</taxon>
    </lineage>
</organism>
<accession>A0AAQ0GZE9</accession>
<gene>
    <name evidence="2" type="ORF">DPV95_06615</name>
</gene>
<dbReference type="Gene3D" id="3.30.2450.20">
    <property type="match status" value="1"/>
</dbReference>
<dbReference type="EMBL" id="QEPT01000004">
    <property type="protein sequence ID" value="RDE84000.1"/>
    <property type="molecule type" value="Genomic_DNA"/>
</dbReference>
<protein>
    <recommendedName>
        <fullName evidence="1">CdiI C-terminal domain-containing protein</fullName>
    </recommendedName>
</protein>
<dbReference type="AlphaFoldDB" id="A0AAQ0GZE9"/>
<evidence type="ECO:0000313" key="3">
    <source>
        <dbReference type="Proteomes" id="UP000253823"/>
    </source>
</evidence>
<dbReference type="RefSeq" id="WP_111406838.1">
    <property type="nucleotide sequence ID" value="NZ_QEPT01000004.1"/>
</dbReference>
<name>A0AAQ0GZE9_HAEPA</name>
<dbReference type="CDD" id="cd20699">
    <property type="entry name" value="CdiI_ECL-like"/>
    <property type="match status" value="1"/>
</dbReference>
<sequence>MFGIFFEDENSPFDNGYGKHLLARIRLGEYSEELHIPVGYWSSDEYKRNWKKSLATGLEKRDHSLLITSMHDPVNLNFFSSWVIYYDKENSFVQNKIIFLEDFPKFDLSMIENYIGIHEIINEDGFRISEWMVKTEDVISFYNEL</sequence>
<dbReference type="InterPro" id="IPR040509">
    <property type="entry name" value="CdiI_C"/>
</dbReference>
<feature type="domain" description="CdiI C-terminal" evidence="1">
    <location>
        <begin position="37"/>
        <end position="141"/>
    </location>
</feature>
<evidence type="ECO:0000313" key="2">
    <source>
        <dbReference type="EMBL" id="RDE84000.1"/>
    </source>
</evidence>
<dbReference type="Pfam" id="PF18228">
    <property type="entry name" value="CdiI_N"/>
    <property type="match status" value="1"/>
</dbReference>
<comment type="caution">
    <text evidence="2">The sequence shown here is derived from an EMBL/GenBank/DDBJ whole genome shotgun (WGS) entry which is preliminary data.</text>
</comment>
<proteinExistence type="predicted"/>
<reference evidence="2 3" key="1">
    <citation type="submission" date="2018-05" db="EMBL/GenBank/DDBJ databases">
        <title>Draft Genome Sequences for a Diverse set of 7 Haemophilus Species.</title>
        <authorList>
            <person name="Nichols M."/>
            <person name="Topaz N."/>
            <person name="Wang X."/>
            <person name="Wang X."/>
            <person name="Boxrud D."/>
        </authorList>
    </citation>
    <scope>NUCLEOTIDE SEQUENCE [LARGE SCALE GENOMIC DNA]</scope>
    <source>
        <strain evidence="2 3">C2006002596</strain>
    </source>
</reference>